<dbReference type="OrthoDB" id="227596at2"/>
<evidence type="ECO:0000256" key="3">
    <source>
        <dbReference type="ARBA" id="ARBA00022553"/>
    </source>
</evidence>
<dbReference type="CDD" id="cd16917">
    <property type="entry name" value="HATPase_UhpB-NarQ-NarX-like"/>
    <property type="match status" value="1"/>
</dbReference>
<dbReference type="InterPro" id="IPR003594">
    <property type="entry name" value="HATPase_dom"/>
</dbReference>
<dbReference type="GO" id="GO:0005524">
    <property type="term" value="F:ATP binding"/>
    <property type="evidence" value="ECO:0007669"/>
    <property type="project" value="UniProtKB-KW"/>
</dbReference>
<reference evidence="11 12" key="1">
    <citation type="submission" date="2018-09" db="EMBL/GenBank/DDBJ databases">
        <title>YIM PH 21725 draft genome.</title>
        <authorList>
            <person name="Miao C."/>
        </authorList>
    </citation>
    <scope>NUCLEOTIDE SEQUENCE [LARGE SCALE GENOMIC DNA]</scope>
    <source>
        <strain evidence="12">YIM PH21725</strain>
    </source>
</reference>
<dbReference type="SMART" id="SM00387">
    <property type="entry name" value="HATPase_c"/>
    <property type="match status" value="1"/>
</dbReference>
<dbReference type="Gene3D" id="3.30.565.10">
    <property type="entry name" value="Histidine kinase-like ATPase, C-terminal domain"/>
    <property type="match status" value="1"/>
</dbReference>
<evidence type="ECO:0000256" key="1">
    <source>
        <dbReference type="ARBA" id="ARBA00000085"/>
    </source>
</evidence>
<keyword evidence="9" id="KW-0812">Transmembrane</keyword>
<organism evidence="11 12">
    <name type="scientific">Amycolatopsis panacis</name>
    <dbReference type="NCBI Taxonomy" id="2340917"/>
    <lineage>
        <taxon>Bacteria</taxon>
        <taxon>Bacillati</taxon>
        <taxon>Actinomycetota</taxon>
        <taxon>Actinomycetes</taxon>
        <taxon>Pseudonocardiales</taxon>
        <taxon>Pseudonocardiaceae</taxon>
        <taxon>Amycolatopsis</taxon>
    </lineage>
</organism>
<dbReference type="Gene3D" id="1.20.5.1930">
    <property type="match status" value="1"/>
</dbReference>
<keyword evidence="4" id="KW-0808">Transferase</keyword>
<evidence type="ECO:0000256" key="2">
    <source>
        <dbReference type="ARBA" id="ARBA00012438"/>
    </source>
</evidence>
<keyword evidence="12" id="KW-1185">Reference proteome</keyword>
<comment type="catalytic activity">
    <reaction evidence="1">
        <text>ATP + protein L-histidine = ADP + protein N-phospho-L-histidine.</text>
        <dbReference type="EC" id="2.7.13.3"/>
    </reaction>
</comment>
<dbReference type="InterPro" id="IPR050482">
    <property type="entry name" value="Sensor_HK_TwoCompSys"/>
</dbReference>
<evidence type="ECO:0000256" key="5">
    <source>
        <dbReference type="ARBA" id="ARBA00022741"/>
    </source>
</evidence>
<feature type="domain" description="Histidine kinase" evidence="10">
    <location>
        <begin position="257"/>
        <end position="352"/>
    </location>
</feature>
<feature type="transmembrane region" description="Helical" evidence="9">
    <location>
        <begin position="41"/>
        <end position="61"/>
    </location>
</feature>
<evidence type="ECO:0000256" key="9">
    <source>
        <dbReference type="SAM" id="Phobius"/>
    </source>
</evidence>
<feature type="transmembrane region" description="Helical" evidence="9">
    <location>
        <begin position="91"/>
        <end position="109"/>
    </location>
</feature>
<dbReference type="AlphaFoldDB" id="A0A419HVA3"/>
<dbReference type="PROSITE" id="PS50109">
    <property type="entry name" value="HIS_KIN"/>
    <property type="match status" value="1"/>
</dbReference>
<sequence length="357" mass="38398">MLAIIVAMLLPIFARRRFPSQVMLFVLAVFAAQALLPSQYTGVLLPANLALTVLMYSVVVHGGRRRKWVLLAATEVLYLLGAFFFGDGQTASTLFLVETATMVAVVAIGEVTRNRKRQLADAQERALEAEKHRDALARAAVVEERARIAREMHDVVAHAVSTMVMQSEGARLVGERNRAAVDEALRTIGVTGREAVAELRRILDLLRESESGKEPQPSVGELTELVEKVRSAGLETRLTVEGDPRGVPPGAALTAHRIVQEALTNVVKHAPSGARCTVTVRYGTPDDPHRTVVAEVVNDGGQGPRVHSVEQGGAGHGIRGMRERASMFGGEVTAESQSGGGFRVTALLPLTTSPEEL</sequence>
<evidence type="ECO:0000259" key="10">
    <source>
        <dbReference type="PROSITE" id="PS50109"/>
    </source>
</evidence>
<dbReference type="RefSeq" id="WP_147397506.1">
    <property type="nucleotide sequence ID" value="NZ_QZFV01000113.1"/>
</dbReference>
<keyword evidence="8" id="KW-0902">Two-component regulatory system</keyword>
<dbReference type="Proteomes" id="UP000285112">
    <property type="component" value="Unassembled WGS sequence"/>
</dbReference>
<proteinExistence type="predicted"/>
<evidence type="ECO:0000256" key="7">
    <source>
        <dbReference type="ARBA" id="ARBA00022840"/>
    </source>
</evidence>
<protein>
    <recommendedName>
        <fullName evidence="2">histidine kinase</fullName>
        <ecNumber evidence="2">2.7.13.3</ecNumber>
    </recommendedName>
</protein>
<dbReference type="EMBL" id="QZFV01000113">
    <property type="protein sequence ID" value="RJQ80820.1"/>
    <property type="molecule type" value="Genomic_DNA"/>
</dbReference>
<accession>A0A419HVA3</accession>
<dbReference type="InterPro" id="IPR005467">
    <property type="entry name" value="His_kinase_dom"/>
</dbReference>
<evidence type="ECO:0000256" key="4">
    <source>
        <dbReference type="ARBA" id="ARBA00022679"/>
    </source>
</evidence>
<dbReference type="PANTHER" id="PTHR24421">
    <property type="entry name" value="NITRATE/NITRITE SENSOR PROTEIN NARX-RELATED"/>
    <property type="match status" value="1"/>
</dbReference>
<dbReference type="GO" id="GO:0046983">
    <property type="term" value="F:protein dimerization activity"/>
    <property type="evidence" value="ECO:0007669"/>
    <property type="project" value="InterPro"/>
</dbReference>
<evidence type="ECO:0000313" key="12">
    <source>
        <dbReference type="Proteomes" id="UP000285112"/>
    </source>
</evidence>
<dbReference type="Pfam" id="PF23539">
    <property type="entry name" value="DUF7134"/>
    <property type="match status" value="1"/>
</dbReference>
<keyword evidence="3" id="KW-0597">Phosphoprotein</keyword>
<dbReference type="InterPro" id="IPR011712">
    <property type="entry name" value="Sig_transdc_His_kin_sub3_dim/P"/>
</dbReference>
<gene>
    <name evidence="11" type="ORF">D5S19_24565</name>
</gene>
<keyword evidence="9" id="KW-1133">Transmembrane helix</keyword>
<dbReference type="InterPro" id="IPR055558">
    <property type="entry name" value="DUF7134"/>
</dbReference>
<dbReference type="PANTHER" id="PTHR24421:SF10">
    <property type="entry name" value="NITRATE_NITRITE SENSOR PROTEIN NARQ"/>
    <property type="match status" value="1"/>
</dbReference>
<evidence type="ECO:0000256" key="6">
    <source>
        <dbReference type="ARBA" id="ARBA00022777"/>
    </source>
</evidence>
<dbReference type="EC" id="2.7.13.3" evidence="2"/>
<keyword evidence="9" id="KW-0472">Membrane</keyword>
<comment type="caution">
    <text evidence="11">The sequence shown here is derived from an EMBL/GenBank/DDBJ whole genome shotgun (WGS) entry which is preliminary data.</text>
</comment>
<dbReference type="GO" id="GO:0016020">
    <property type="term" value="C:membrane"/>
    <property type="evidence" value="ECO:0007669"/>
    <property type="project" value="InterPro"/>
</dbReference>
<evidence type="ECO:0000313" key="11">
    <source>
        <dbReference type="EMBL" id="RJQ80820.1"/>
    </source>
</evidence>
<dbReference type="Pfam" id="PF07730">
    <property type="entry name" value="HisKA_3"/>
    <property type="match status" value="1"/>
</dbReference>
<keyword evidence="7" id="KW-0067">ATP-binding</keyword>
<keyword evidence="6 11" id="KW-0418">Kinase</keyword>
<dbReference type="InterPro" id="IPR036890">
    <property type="entry name" value="HATPase_C_sf"/>
</dbReference>
<evidence type="ECO:0000256" key="8">
    <source>
        <dbReference type="ARBA" id="ARBA00023012"/>
    </source>
</evidence>
<dbReference type="SUPFAM" id="SSF55874">
    <property type="entry name" value="ATPase domain of HSP90 chaperone/DNA topoisomerase II/histidine kinase"/>
    <property type="match status" value="1"/>
</dbReference>
<feature type="transmembrane region" description="Helical" evidence="9">
    <location>
        <begin position="68"/>
        <end position="85"/>
    </location>
</feature>
<keyword evidence="5" id="KW-0547">Nucleotide-binding</keyword>
<name>A0A419HVA3_9PSEU</name>
<dbReference type="GO" id="GO:0000155">
    <property type="term" value="F:phosphorelay sensor kinase activity"/>
    <property type="evidence" value="ECO:0007669"/>
    <property type="project" value="InterPro"/>
</dbReference>
<dbReference type="Pfam" id="PF02518">
    <property type="entry name" value="HATPase_c"/>
    <property type="match status" value="1"/>
</dbReference>